<comment type="caution">
    <text evidence="1">The sequence shown here is derived from an EMBL/GenBank/DDBJ whole genome shotgun (WGS) entry which is preliminary data.</text>
</comment>
<gene>
    <name evidence="1" type="ORF">RHMOL_Rhmol08G0096800</name>
</gene>
<name>A0ACC0MLL4_RHOML</name>
<dbReference type="Proteomes" id="UP001062846">
    <property type="component" value="Chromosome 8"/>
</dbReference>
<evidence type="ECO:0000313" key="1">
    <source>
        <dbReference type="EMBL" id="KAI8541897.1"/>
    </source>
</evidence>
<dbReference type="EMBL" id="CM046395">
    <property type="protein sequence ID" value="KAI8541897.1"/>
    <property type="molecule type" value="Genomic_DNA"/>
</dbReference>
<protein>
    <submittedName>
        <fullName evidence="1">Uncharacterized protein</fullName>
    </submittedName>
</protein>
<keyword evidence="2" id="KW-1185">Reference proteome</keyword>
<reference evidence="1" key="1">
    <citation type="submission" date="2022-02" db="EMBL/GenBank/DDBJ databases">
        <title>Plant Genome Project.</title>
        <authorList>
            <person name="Zhang R.-G."/>
        </authorList>
    </citation>
    <scope>NUCLEOTIDE SEQUENCE</scope>
    <source>
        <strain evidence="1">AT1</strain>
    </source>
</reference>
<evidence type="ECO:0000313" key="2">
    <source>
        <dbReference type="Proteomes" id="UP001062846"/>
    </source>
</evidence>
<proteinExistence type="predicted"/>
<accession>A0ACC0MLL4</accession>
<organism evidence="1 2">
    <name type="scientific">Rhododendron molle</name>
    <name type="common">Chinese azalea</name>
    <name type="synonym">Azalea mollis</name>
    <dbReference type="NCBI Taxonomy" id="49168"/>
    <lineage>
        <taxon>Eukaryota</taxon>
        <taxon>Viridiplantae</taxon>
        <taxon>Streptophyta</taxon>
        <taxon>Embryophyta</taxon>
        <taxon>Tracheophyta</taxon>
        <taxon>Spermatophyta</taxon>
        <taxon>Magnoliopsida</taxon>
        <taxon>eudicotyledons</taxon>
        <taxon>Gunneridae</taxon>
        <taxon>Pentapetalae</taxon>
        <taxon>asterids</taxon>
        <taxon>Ericales</taxon>
        <taxon>Ericaceae</taxon>
        <taxon>Ericoideae</taxon>
        <taxon>Rhodoreae</taxon>
        <taxon>Rhododendron</taxon>
    </lineage>
</organism>
<sequence>MSEEEQIGVADDVTSVEQSSLQASDGEALISPLLKTRTMLTGEEQIGVAVEIEPVEQSWLHLLDLMKEFEFEDFMNLGSSYEKKAHEIDEGDNGLVDEVEVVVPQCGMIFDTVDEAYNFYNGYARKIGFSVRKLRTNKKAGGPQYLNFIPSDCYNLIQKKRAGFLKKGDSQCLLEYFKQKTQENKHFFYSFRTTNENEVRGVFFCDAKSRRDYGLFGDAICFDTTFRTNNYDMLCAPIVGINNHGQTTLFGCGLLDGETTDAVTWLFTTFLEAMGGKKPLFRHLQYESLPPRYHLKRWTRKIVDEDVFDLHGDLIPNDIDPSLTIRYSGLSQISQRIISRGSKFPDVSSLTEVGLLELEAKVESWISSRGENHNVASNAQNSSTLNVDDEAPLRDPTKRQRRGQGSKGEGSTAKAMTRFNPLNEVEEDENAHDTTSTQGPPVEQPNMAANVGMNALQVPNVAWCL</sequence>